<dbReference type="RefSeq" id="WP_157736505.1">
    <property type="nucleotide sequence ID" value="NZ_CP018632.1"/>
</dbReference>
<sequence length="254" mass="27749">MLHRTRTWRHGRITLTGVSLLMGLLSAPALQAEMIGLVDAQAFDAAQFRRVTLETSVRANTDGTRTGFRVTPPRIAGKVTLFVEGIVVNGEQDNLAINGEPDYSGLGLGGGAYYTGVPDWHSMTVTLQLALHTEETEVDNNLSVSGREATVETRLQSQSLSVLLSPRTALQDNGLNGYLELGLNRTRTEQKLMIDSTRDPLLSDNDTRVRPFVEAGLVLPAKIFRFFAVLGYEEQLSLSLGARLQIGRTPSTPQ</sequence>
<dbReference type="AlphaFoldDB" id="A0A2Z2P303"/>
<evidence type="ECO:0000313" key="1">
    <source>
        <dbReference type="EMBL" id="ASJ76728.1"/>
    </source>
</evidence>
<proteinExistence type="predicted"/>
<dbReference type="Proteomes" id="UP000250079">
    <property type="component" value="Chromosome"/>
</dbReference>
<organism evidence="1 2">
    <name type="scientific">Granulosicoccus antarcticus IMCC3135</name>
    <dbReference type="NCBI Taxonomy" id="1192854"/>
    <lineage>
        <taxon>Bacteria</taxon>
        <taxon>Pseudomonadati</taxon>
        <taxon>Pseudomonadota</taxon>
        <taxon>Gammaproteobacteria</taxon>
        <taxon>Chromatiales</taxon>
        <taxon>Granulosicoccaceae</taxon>
        <taxon>Granulosicoccus</taxon>
    </lineage>
</organism>
<evidence type="ECO:0000313" key="2">
    <source>
        <dbReference type="Proteomes" id="UP000250079"/>
    </source>
</evidence>
<keyword evidence="2" id="KW-1185">Reference proteome</keyword>
<gene>
    <name evidence="1" type="ORF">IMCC3135_33420</name>
</gene>
<protein>
    <submittedName>
        <fullName evidence="1">Uncharacterized protein</fullName>
    </submittedName>
</protein>
<reference evidence="1 2" key="1">
    <citation type="submission" date="2016-12" db="EMBL/GenBank/DDBJ databases">
        <authorList>
            <person name="Song W.-J."/>
            <person name="Kurnit D.M."/>
        </authorList>
    </citation>
    <scope>NUCLEOTIDE SEQUENCE [LARGE SCALE GENOMIC DNA]</scope>
    <source>
        <strain evidence="1 2">IMCC3135</strain>
    </source>
</reference>
<dbReference type="EMBL" id="CP018632">
    <property type="protein sequence ID" value="ASJ76728.1"/>
    <property type="molecule type" value="Genomic_DNA"/>
</dbReference>
<name>A0A2Z2P303_9GAMM</name>
<accession>A0A2Z2P303</accession>
<dbReference type="KEGG" id="gai:IMCC3135_33420"/>